<keyword evidence="13 19" id="KW-0472">Membrane</keyword>
<keyword evidence="14 18" id="KW-0594">Phospholipid biosynthesis</keyword>
<dbReference type="Proteomes" id="UP000294614">
    <property type="component" value="Unassembled WGS sequence"/>
</dbReference>
<dbReference type="NCBIfam" id="TIGR00530">
    <property type="entry name" value="AGP_acyltrn"/>
    <property type="match status" value="1"/>
</dbReference>
<keyword evidence="9 18" id="KW-0444">Lipid biosynthesis</keyword>
<dbReference type="OrthoDB" id="9809618at2"/>
<keyword evidence="12 18" id="KW-0443">Lipid metabolism</keyword>
<evidence type="ECO:0000256" key="11">
    <source>
        <dbReference type="ARBA" id="ARBA00022679"/>
    </source>
</evidence>
<evidence type="ECO:0000256" key="1">
    <source>
        <dbReference type="ARBA" id="ARBA00001141"/>
    </source>
</evidence>
<evidence type="ECO:0000313" key="21">
    <source>
        <dbReference type="EMBL" id="TCK60724.1"/>
    </source>
</evidence>
<comment type="function">
    <text evidence="17">Converts lysophosphatidic acid (LPA) into phosphatidic acid by incorporating acyl moiety at the 2 position.</text>
</comment>
<dbReference type="CDD" id="cd07989">
    <property type="entry name" value="LPLAT_AGPAT-like"/>
    <property type="match status" value="1"/>
</dbReference>
<protein>
    <recommendedName>
        <fullName evidence="7 18">1-acyl-sn-glycerol-3-phosphate acyltransferase</fullName>
        <ecNumber evidence="6 18">2.3.1.51</ecNumber>
    </recommendedName>
</protein>
<dbReference type="PANTHER" id="PTHR10434">
    <property type="entry name" value="1-ACYL-SN-GLYCEROL-3-PHOSPHATE ACYLTRANSFERASE"/>
    <property type="match status" value="1"/>
</dbReference>
<comment type="pathway">
    <text evidence="3">Phospholipid metabolism; CDP-diacylglycerol biosynthesis; CDP-diacylglycerol from sn-glycerol 3-phosphate: step 2/3.</text>
</comment>
<dbReference type="GO" id="GO:0006654">
    <property type="term" value="P:phosphatidic acid biosynthetic process"/>
    <property type="evidence" value="ECO:0007669"/>
    <property type="project" value="TreeGrafter"/>
</dbReference>
<evidence type="ECO:0000256" key="13">
    <source>
        <dbReference type="ARBA" id="ARBA00023136"/>
    </source>
</evidence>
<dbReference type="RefSeq" id="WP_132873594.1">
    <property type="nucleotide sequence ID" value="NZ_JAJUHT010000001.1"/>
</dbReference>
<keyword evidence="19" id="KW-1133">Transmembrane helix</keyword>
<sequence>MKTIYSLCVWIIFGLMTAFLVVCGVPFVLMGKNPFFFLAKLWARISSKLFLVNYEVEGIEKIEKDKNYVFMGNHQSYVDIFSMISIIDKQFLFMAKRELFSIPFFGYAIKHMGLIPIDRGESRESLKSLFEAAKKIQEGYSVLLFPEGTRSEDGVMLPFKRGAFTLAVRTGQPIIPFVIDGSGKVMKKGAFYINPFKKVRIRFLDPVSPDGIKDREMLDLIRARMEDAQKELGGSGAGK</sequence>
<dbReference type="GO" id="GO:0005886">
    <property type="term" value="C:plasma membrane"/>
    <property type="evidence" value="ECO:0007669"/>
    <property type="project" value="UniProtKB-SubCell"/>
</dbReference>
<evidence type="ECO:0000256" key="16">
    <source>
        <dbReference type="ARBA" id="ARBA00023315"/>
    </source>
</evidence>
<reference evidence="21 22" key="1">
    <citation type="submission" date="2019-03" db="EMBL/GenBank/DDBJ databases">
        <title>Genomic Encyclopedia of Type Strains, Phase IV (KMG-IV): sequencing the most valuable type-strain genomes for metagenomic binning, comparative biology and taxonomic classification.</title>
        <authorList>
            <person name="Goeker M."/>
        </authorList>
    </citation>
    <scope>NUCLEOTIDE SEQUENCE [LARGE SCALE GENOMIC DNA]</scope>
    <source>
        <strain evidence="21 22">DSM 24984</strain>
    </source>
</reference>
<dbReference type="Pfam" id="PF01553">
    <property type="entry name" value="Acyltransferase"/>
    <property type="match status" value="1"/>
</dbReference>
<evidence type="ECO:0000256" key="10">
    <source>
        <dbReference type="ARBA" id="ARBA00022519"/>
    </source>
</evidence>
<organism evidence="21 22">
    <name type="scientific">Seleniivibrio woodruffii</name>
    <dbReference type="NCBI Taxonomy" id="1078050"/>
    <lineage>
        <taxon>Bacteria</taxon>
        <taxon>Pseudomonadati</taxon>
        <taxon>Deferribacterota</taxon>
        <taxon>Deferribacteres</taxon>
        <taxon>Deferribacterales</taxon>
        <taxon>Geovibrionaceae</taxon>
        <taxon>Seleniivibrio</taxon>
    </lineage>
</organism>
<keyword evidence="11 18" id="KW-0808">Transferase</keyword>
<comment type="similarity">
    <text evidence="5 18">Belongs to the 1-acyl-sn-glycerol-3-phosphate acyltransferase family.</text>
</comment>
<dbReference type="SMART" id="SM00563">
    <property type="entry name" value="PlsC"/>
    <property type="match status" value="1"/>
</dbReference>
<gene>
    <name evidence="21" type="ORF">C8D98_1603</name>
</gene>
<feature type="transmembrane region" description="Helical" evidence="19">
    <location>
        <begin position="7"/>
        <end position="29"/>
    </location>
</feature>
<evidence type="ECO:0000256" key="12">
    <source>
        <dbReference type="ARBA" id="ARBA00023098"/>
    </source>
</evidence>
<comment type="subcellular location">
    <subcellularLocation>
        <location evidence="2">Cell inner membrane</location>
        <topology evidence="2">Peripheral membrane protein</topology>
    </subcellularLocation>
</comment>
<dbReference type="InterPro" id="IPR004552">
    <property type="entry name" value="AGP_acyltrans"/>
</dbReference>
<evidence type="ECO:0000256" key="17">
    <source>
        <dbReference type="ARBA" id="ARBA00037183"/>
    </source>
</evidence>
<name>A0A4R1K8S1_9BACT</name>
<evidence type="ECO:0000256" key="6">
    <source>
        <dbReference type="ARBA" id="ARBA00013211"/>
    </source>
</evidence>
<comment type="pathway">
    <text evidence="4">Lipid metabolism.</text>
</comment>
<keyword evidence="10" id="KW-0997">Cell inner membrane</keyword>
<keyword evidence="8" id="KW-1003">Cell membrane</keyword>
<keyword evidence="19" id="KW-0812">Transmembrane</keyword>
<keyword evidence="16 18" id="KW-0012">Acyltransferase</keyword>
<evidence type="ECO:0000256" key="14">
    <source>
        <dbReference type="ARBA" id="ARBA00023209"/>
    </source>
</evidence>
<evidence type="ECO:0000256" key="7">
    <source>
        <dbReference type="ARBA" id="ARBA00016139"/>
    </source>
</evidence>
<dbReference type="GO" id="GO:0003841">
    <property type="term" value="F:1-acylglycerol-3-phosphate O-acyltransferase activity"/>
    <property type="evidence" value="ECO:0007669"/>
    <property type="project" value="UniProtKB-UniRule"/>
</dbReference>
<evidence type="ECO:0000256" key="8">
    <source>
        <dbReference type="ARBA" id="ARBA00022475"/>
    </source>
</evidence>
<evidence type="ECO:0000256" key="4">
    <source>
        <dbReference type="ARBA" id="ARBA00005189"/>
    </source>
</evidence>
<dbReference type="InterPro" id="IPR002123">
    <property type="entry name" value="Plipid/glycerol_acylTrfase"/>
</dbReference>
<keyword evidence="22" id="KW-1185">Reference proteome</keyword>
<evidence type="ECO:0000256" key="19">
    <source>
        <dbReference type="SAM" id="Phobius"/>
    </source>
</evidence>
<comment type="domain">
    <text evidence="18">The HXXXXD motif is essential for acyltransferase activity and may constitute the binding site for the phosphate moiety of the glycerol-3-phosphate.</text>
</comment>
<accession>A0A4R1K8S1</accession>
<dbReference type="AlphaFoldDB" id="A0A4R1K8S1"/>
<dbReference type="EC" id="2.3.1.51" evidence="6 18"/>
<evidence type="ECO:0000256" key="15">
    <source>
        <dbReference type="ARBA" id="ARBA00023264"/>
    </source>
</evidence>
<evidence type="ECO:0000256" key="3">
    <source>
        <dbReference type="ARBA" id="ARBA00004728"/>
    </source>
</evidence>
<comment type="caution">
    <text evidence="21">The sequence shown here is derived from an EMBL/GenBank/DDBJ whole genome shotgun (WGS) entry which is preliminary data.</text>
</comment>
<evidence type="ECO:0000313" key="22">
    <source>
        <dbReference type="Proteomes" id="UP000294614"/>
    </source>
</evidence>
<comment type="catalytic activity">
    <reaction evidence="1 18">
        <text>a 1-acyl-sn-glycero-3-phosphate + an acyl-CoA = a 1,2-diacyl-sn-glycero-3-phosphate + CoA</text>
        <dbReference type="Rhea" id="RHEA:19709"/>
        <dbReference type="ChEBI" id="CHEBI:57287"/>
        <dbReference type="ChEBI" id="CHEBI:57970"/>
        <dbReference type="ChEBI" id="CHEBI:58342"/>
        <dbReference type="ChEBI" id="CHEBI:58608"/>
        <dbReference type="EC" id="2.3.1.51"/>
    </reaction>
</comment>
<dbReference type="EMBL" id="SMGG01000004">
    <property type="protein sequence ID" value="TCK60724.1"/>
    <property type="molecule type" value="Genomic_DNA"/>
</dbReference>
<proteinExistence type="inferred from homology"/>
<evidence type="ECO:0000256" key="2">
    <source>
        <dbReference type="ARBA" id="ARBA00004417"/>
    </source>
</evidence>
<dbReference type="PANTHER" id="PTHR10434:SF59">
    <property type="entry name" value="1-ACYL-SN-GLYCEROL-3-PHOSPHATE ACYLTRANSFERASE"/>
    <property type="match status" value="1"/>
</dbReference>
<feature type="domain" description="Phospholipid/glycerol acyltransferase" evidence="20">
    <location>
        <begin position="68"/>
        <end position="182"/>
    </location>
</feature>
<dbReference type="SUPFAM" id="SSF69593">
    <property type="entry name" value="Glycerol-3-phosphate (1)-acyltransferase"/>
    <property type="match status" value="1"/>
</dbReference>
<evidence type="ECO:0000256" key="18">
    <source>
        <dbReference type="RuleBase" id="RU361267"/>
    </source>
</evidence>
<evidence type="ECO:0000256" key="5">
    <source>
        <dbReference type="ARBA" id="ARBA00008655"/>
    </source>
</evidence>
<evidence type="ECO:0000256" key="9">
    <source>
        <dbReference type="ARBA" id="ARBA00022516"/>
    </source>
</evidence>
<keyword evidence="15 18" id="KW-1208">Phospholipid metabolism</keyword>
<evidence type="ECO:0000259" key="20">
    <source>
        <dbReference type="SMART" id="SM00563"/>
    </source>
</evidence>